<proteinExistence type="predicted"/>
<dbReference type="AlphaFoldDB" id="A0A1I1LIU1"/>
<dbReference type="Gene3D" id="1.10.530.10">
    <property type="match status" value="1"/>
</dbReference>
<evidence type="ECO:0000313" key="3">
    <source>
        <dbReference type="EMBL" id="SFC72905.1"/>
    </source>
</evidence>
<evidence type="ECO:0000313" key="4">
    <source>
        <dbReference type="Proteomes" id="UP000199207"/>
    </source>
</evidence>
<name>A0A1I1LIU1_9ACTN</name>
<dbReference type="Proteomes" id="UP000199207">
    <property type="component" value="Unassembled WGS sequence"/>
</dbReference>
<reference evidence="3 4" key="1">
    <citation type="submission" date="2016-10" db="EMBL/GenBank/DDBJ databases">
        <authorList>
            <person name="de Groot N.N."/>
        </authorList>
    </citation>
    <scope>NUCLEOTIDE SEQUENCE [LARGE SCALE GENOMIC DNA]</scope>
    <source>
        <strain evidence="3 4">CGMCC 4.5739</strain>
    </source>
</reference>
<evidence type="ECO:0000259" key="2">
    <source>
        <dbReference type="Pfam" id="PF01464"/>
    </source>
</evidence>
<dbReference type="RefSeq" id="WP_093838813.1">
    <property type="nucleotide sequence ID" value="NZ_FOLM01000005.1"/>
</dbReference>
<organism evidence="3 4">
    <name type="scientific">Streptomyces aidingensis</name>
    <dbReference type="NCBI Taxonomy" id="910347"/>
    <lineage>
        <taxon>Bacteria</taxon>
        <taxon>Bacillati</taxon>
        <taxon>Actinomycetota</taxon>
        <taxon>Actinomycetes</taxon>
        <taxon>Kitasatosporales</taxon>
        <taxon>Streptomycetaceae</taxon>
        <taxon>Streptomyces</taxon>
    </lineage>
</organism>
<accession>A0A1I1LIU1</accession>
<protein>
    <submittedName>
        <fullName evidence="3">Transglycosylase SLT domain-containing protein</fullName>
    </submittedName>
</protein>
<dbReference type="STRING" id="910347.SAMN05421773_105248"/>
<feature type="domain" description="Transglycosylase SLT" evidence="2">
    <location>
        <begin position="179"/>
        <end position="251"/>
    </location>
</feature>
<keyword evidence="4" id="KW-1185">Reference proteome</keyword>
<dbReference type="EMBL" id="FOLM01000005">
    <property type="protein sequence ID" value="SFC72905.1"/>
    <property type="molecule type" value="Genomic_DNA"/>
</dbReference>
<sequence>MPSYRLPSLRRIPVAQKVTAGSLLTAGVAALAFTAVPAPASADGREVRSLAADTAAWDTGTGGAAGQQQDPGSRWEIPLHGDAEQEHGMLVARKAAEFEAAAEKKHEAEAQAEAEQRAAEQRAAEQQEAGRSGERTQVVQAATTTAAYADNLDGWINEALDIMAANGIPGSYDGLHRNIMRESSGNPNAINNWDINAINGTPSIGLLQVIQPTFDAYHVPGTPYDIYDPVANIVAAANYAWDRYGSIDNVFGAY</sequence>
<feature type="region of interest" description="Disordered" evidence="1">
    <location>
        <begin position="101"/>
        <end position="138"/>
    </location>
</feature>
<feature type="compositionally biased region" description="Basic and acidic residues" evidence="1">
    <location>
        <begin position="101"/>
        <end position="125"/>
    </location>
</feature>
<dbReference type="OrthoDB" id="4629613at2"/>
<evidence type="ECO:0000256" key="1">
    <source>
        <dbReference type="SAM" id="MobiDB-lite"/>
    </source>
</evidence>
<dbReference type="SUPFAM" id="SSF53955">
    <property type="entry name" value="Lysozyme-like"/>
    <property type="match status" value="1"/>
</dbReference>
<dbReference type="InterPro" id="IPR008258">
    <property type="entry name" value="Transglycosylase_SLT_dom_1"/>
</dbReference>
<dbReference type="InterPro" id="IPR023346">
    <property type="entry name" value="Lysozyme-like_dom_sf"/>
</dbReference>
<gene>
    <name evidence="3" type="ORF">SAMN05421773_105248</name>
</gene>
<dbReference type="Pfam" id="PF01464">
    <property type="entry name" value="SLT"/>
    <property type="match status" value="1"/>
</dbReference>